<dbReference type="Proteomes" id="UP001302602">
    <property type="component" value="Unassembled WGS sequence"/>
</dbReference>
<dbReference type="InterPro" id="IPR054464">
    <property type="entry name" value="ULD_fung"/>
</dbReference>
<comment type="caution">
    <text evidence="3">The sequence shown here is derived from an EMBL/GenBank/DDBJ whole genome shotgun (WGS) entry which is preliminary data.</text>
</comment>
<protein>
    <recommendedName>
        <fullName evidence="2">Ubiquitin-like domain-containing protein</fullName>
    </recommendedName>
</protein>
<evidence type="ECO:0000256" key="1">
    <source>
        <dbReference type="SAM" id="MobiDB-lite"/>
    </source>
</evidence>
<dbReference type="EMBL" id="MU853225">
    <property type="protein sequence ID" value="KAK4125413.1"/>
    <property type="molecule type" value="Genomic_DNA"/>
</dbReference>
<gene>
    <name evidence="3" type="ORF">N657DRAFT_631728</name>
</gene>
<evidence type="ECO:0000259" key="2">
    <source>
        <dbReference type="Pfam" id="PF22893"/>
    </source>
</evidence>
<feature type="compositionally biased region" description="Basic and acidic residues" evidence="1">
    <location>
        <begin position="14"/>
        <end position="47"/>
    </location>
</feature>
<keyword evidence="4" id="KW-1185">Reference proteome</keyword>
<organism evidence="3 4">
    <name type="scientific">Parathielavia appendiculata</name>
    <dbReference type="NCBI Taxonomy" id="2587402"/>
    <lineage>
        <taxon>Eukaryota</taxon>
        <taxon>Fungi</taxon>
        <taxon>Dikarya</taxon>
        <taxon>Ascomycota</taxon>
        <taxon>Pezizomycotina</taxon>
        <taxon>Sordariomycetes</taxon>
        <taxon>Sordariomycetidae</taxon>
        <taxon>Sordariales</taxon>
        <taxon>Chaetomiaceae</taxon>
        <taxon>Parathielavia</taxon>
    </lineage>
</organism>
<evidence type="ECO:0000313" key="3">
    <source>
        <dbReference type="EMBL" id="KAK4125413.1"/>
    </source>
</evidence>
<name>A0AAN6U2S1_9PEZI</name>
<reference evidence="3" key="1">
    <citation type="journal article" date="2023" name="Mol. Phylogenet. Evol.">
        <title>Genome-scale phylogeny and comparative genomics of the fungal order Sordariales.</title>
        <authorList>
            <person name="Hensen N."/>
            <person name="Bonometti L."/>
            <person name="Westerberg I."/>
            <person name="Brannstrom I.O."/>
            <person name="Guillou S."/>
            <person name="Cros-Aarteil S."/>
            <person name="Calhoun S."/>
            <person name="Haridas S."/>
            <person name="Kuo A."/>
            <person name="Mondo S."/>
            <person name="Pangilinan J."/>
            <person name="Riley R."/>
            <person name="LaButti K."/>
            <person name="Andreopoulos B."/>
            <person name="Lipzen A."/>
            <person name="Chen C."/>
            <person name="Yan M."/>
            <person name="Daum C."/>
            <person name="Ng V."/>
            <person name="Clum A."/>
            <person name="Steindorff A."/>
            <person name="Ohm R.A."/>
            <person name="Martin F."/>
            <person name="Silar P."/>
            <person name="Natvig D.O."/>
            <person name="Lalanne C."/>
            <person name="Gautier V."/>
            <person name="Ament-Velasquez S.L."/>
            <person name="Kruys A."/>
            <person name="Hutchinson M.I."/>
            <person name="Powell A.J."/>
            <person name="Barry K."/>
            <person name="Miller A.N."/>
            <person name="Grigoriev I.V."/>
            <person name="Debuchy R."/>
            <person name="Gladieux P."/>
            <person name="Hiltunen Thoren M."/>
            <person name="Johannesson H."/>
        </authorList>
    </citation>
    <scope>NUCLEOTIDE SEQUENCE</scope>
    <source>
        <strain evidence="3">CBS 731.68</strain>
    </source>
</reference>
<feature type="region of interest" description="Disordered" evidence="1">
    <location>
        <begin position="1"/>
        <end position="73"/>
    </location>
</feature>
<reference evidence="3" key="2">
    <citation type="submission" date="2023-05" db="EMBL/GenBank/DDBJ databases">
        <authorList>
            <consortium name="Lawrence Berkeley National Laboratory"/>
            <person name="Steindorff A."/>
            <person name="Hensen N."/>
            <person name="Bonometti L."/>
            <person name="Westerberg I."/>
            <person name="Brannstrom I.O."/>
            <person name="Guillou S."/>
            <person name="Cros-Aarteil S."/>
            <person name="Calhoun S."/>
            <person name="Haridas S."/>
            <person name="Kuo A."/>
            <person name="Mondo S."/>
            <person name="Pangilinan J."/>
            <person name="Riley R."/>
            <person name="Labutti K."/>
            <person name="Andreopoulos B."/>
            <person name="Lipzen A."/>
            <person name="Chen C."/>
            <person name="Yanf M."/>
            <person name="Daum C."/>
            <person name="Ng V."/>
            <person name="Clum A."/>
            <person name="Ohm R."/>
            <person name="Martin F."/>
            <person name="Silar P."/>
            <person name="Natvig D."/>
            <person name="Lalanne C."/>
            <person name="Gautier V."/>
            <person name="Ament-Velasquez S.L."/>
            <person name="Kruys A."/>
            <person name="Hutchinson M.I."/>
            <person name="Powell A.J."/>
            <person name="Barry K."/>
            <person name="Miller A.N."/>
            <person name="Grigoriev I.V."/>
            <person name="Debuchy R."/>
            <person name="Gladieux P."/>
            <person name="Thoren M.H."/>
            <person name="Johannesson H."/>
        </authorList>
    </citation>
    <scope>NUCLEOTIDE SEQUENCE</scope>
    <source>
        <strain evidence="3">CBS 731.68</strain>
    </source>
</reference>
<accession>A0AAN6U2S1</accession>
<dbReference type="AlphaFoldDB" id="A0AAN6U2S1"/>
<feature type="compositionally biased region" description="Acidic residues" evidence="1">
    <location>
        <begin position="48"/>
        <end position="59"/>
    </location>
</feature>
<evidence type="ECO:0000313" key="4">
    <source>
        <dbReference type="Proteomes" id="UP001302602"/>
    </source>
</evidence>
<proteinExistence type="predicted"/>
<dbReference type="GeneID" id="87827856"/>
<dbReference type="RefSeq" id="XP_062649184.1">
    <property type="nucleotide sequence ID" value="XM_062791087.1"/>
</dbReference>
<dbReference type="Pfam" id="PF22893">
    <property type="entry name" value="ULD_2"/>
    <property type="match status" value="1"/>
</dbReference>
<sequence>MFSKPAENAGEVEIDAHDAAHDTPEIQREHATDPSKLALKEKEKEETLLDEEATEEDNLQLDSAEATKEQKKPPIKFKGAVGRKFSFPFHLCQTWPGMEELIKRAFLDIDIIGPHIQEGHYYLIGPHGESILPAVWEEVVQPGWAITMHMWPLDKAPLRRHHRQQVDPGGIEEVSTHKALSEMANSLREIQGILGALAEHSGTRLPRKTINPTLSKPKEDAYDMQQTVDYIVNTLPRATLCSARRSILETHRSCHGC</sequence>
<feature type="domain" description="Ubiquitin-like" evidence="2">
    <location>
        <begin position="71"/>
        <end position="153"/>
    </location>
</feature>